<reference evidence="2" key="1">
    <citation type="submission" date="2009-05" db="EMBL/GenBank/DDBJ databases">
        <authorList>
            <person name="Harkins D.M."/>
            <person name="DeShazer D."/>
            <person name="Woods D.E."/>
            <person name="Brinkac L.M."/>
            <person name="Brown K.A."/>
            <person name="Hung G.C."/>
            <person name="Tuanyok A."/>
            <person name="Zhang B."/>
            <person name="Nierman W.C."/>
        </authorList>
    </citation>
    <scope>NUCLEOTIDE SEQUENCE [LARGE SCALE GENOMIC DNA]</scope>
    <source>
        <strain evidence="2">1710a</strain>
    </source>
</reference>
<accession>A0A0E1VQ37</accession>
<feature type="compositionally biased region" description="Polar residues" evidence="1">
    <location>
        <begin position="45"/>
        <end position="54"/>
    </location>
</feature>
<sequence length="54" mass="5975">MYRVFASRRNACSMSARRTQRAAAMVAHATLPASRADVHRDCQRSPPSRTASNV</sequence>
<evidence type="ECO:0000313" key="2">
    <source>
        <dbReference type="EMBL" id="EET02960.1"/>
    </source>
</evidence>
<dbReference type="Proteomes" id="UP000001812">
    <property type="component" value="Chromosome II"/>
</dbReference>
<name>A0A0E1VQ37_BURPE</name>
<evidence type="ECO:0000256" key="1">
    <source>
        <dbReference type="SAM" id="MobiDB-lite"/>
    </source>
</evidence>
<gene>
    <name evidence="2" type="ORF">BURPS1710A_A1988</name>
</gene>
<feature type="region of interest" description="Disordered" evidence="1">
    <location>
        <begin position="33"/>
        <end position="54"/>
    </location>
</feature>
<dbReference type="EMBL" id="CM000833">
    <property type="protein sequence ID" value="EET02960.1"/>
    <property type="molecule type" value="Genomic_DNA"/>
</dbReference>
<dbReference type="AlphaFoldDB" id="A0A0E1VQ37"/>
<organism evidence="2">
    <name type="scientific">Burkholderia pseudomallei 1710a</name>
    <dbReference type="NCBI Taxonomy" id="320371"/>
    <lineage>
        <taxon>Bacteria</taxon>
        <taxon>Pseudomonadati</taxon>
        <taxon>Pseudomonadota</taxon>
        <taxon>Betaproteobacteria</taxon>
        <taxon>Burkholderiales</taxon>
        <taxon>Burkholderiaceae</taxon>
        <taxon>Burkholderia</taxon>
        <taxon>pseudomallei group</taxon>
    </lineage>
</organism>
<protein>
    <submittedName>
        <fullName evidence="2">Uncharacterized protein</fullName>
    </submittedName>
</protein>
<dbReference type="HOGENOM" id="CLU_3041286_0_0_4"/>
<proteinExistence type="predicted"/>